<dbReference type="InterPro" id="IPR001750">
    <property type="entry name" value="ND/Mrp_TM"/>
</dbReference>
<dbReference type="EC" id="7.1.1.2" evidence="4 18"/>
<protein>
    <recommendedName>
        <fullName evidence="5 18">NADH-ubiquinone oxidoreductase chain 2</fullName>
        <ecNumber evidence="4 18">7.1.1.2</ecNumber>
    </recommendedName>
</protein>
<comment type="similarity">
    <text evidence="3 18">Belongs to the complex I subunit 2 family.</text>
</comment>
<feature type="transmembrane region" description="Helical" evidence="18">
    <location>
        <begin position="311"/>
        <end position="330"/>
    </location>
</feature>
<feature type="transmembrane region" description="Helical" evidence="18">
    <location>
        <begin position="233"/>
        <end position="255"/>
    </location>
</feature>
<reference evidence="20" key="1">
    <citation type="journal article" date="2011" name="Mol. Phylogenet. Evol.">
        <title>Exploring the molecular phylogeny of phasmids with whole mitochondrial genome sequences.</title>
        <authorList>
            <person name="Komoto N."/>
            <person name="Yukuhiro K."/>
            <person name="Ueda K."/>
            <person name="Tomita S."/>
        </authorList>
    </citation>
    <scope>NUCLEOTIDE SEQUENCE</scope>
</reference>
<keyword evidence="14 18" id="KW-0830">Ubiquinone</keyword>
<evidence type="ECO:0000256" key="9">
    <source>
        <dbReference type="ARBA" id="ARBA00022792"/>
    </source>
</evidence>
<feature type="domain" description="NADH:quinone oxidoreductase/Mrp antiporter transmembrane" evidence="19">
    <location>
        <begin position="23"/>
        <end position="278"/>
    </location>
</feature>
<evidence type="ECO:0000256" key="13">
    <source>
        <dbReference type="ARBA" id="ARBA00023027"/>
    </source>
</evidence>
<keyword evidence="7 18" id="KW-0679">Respiratory chain</keyword>
<comment type="subcellular location">
    <subcellularLocation>
        <location evidence="2 18">Mitochondrion inner membrane</location>
        <topology evidence="2 18">Multi-pass membrane protein</topology>
    </subcellularLocation>
</comment>
<accession>E2RUR8</accession>
<keyword evidence="8 18" id="KW-0812">Transmembrane</keyword>
<evidence type="ECO:0000256" key="17">
    <source>
        <dbReference type="ARBA" id="ARBA00049551"/>
    </source>
</evidence>
<dbReference type="GO" id="GO:0006120">
    <property type="term" value="P:mitochondrial electron transport, NADH to ubiquinone"/>
    <property type="evidence" value="ECO:0007669"/>
    <property type="project" value="InterPro"/>
</dbReference>
<evidence type="ECO:0000256" key="2">
    <source>
        <dbReference type="ARBA" id="ARBA00004448"/>
    </source>
</evidence>
<dbReference type="InterPro" id="IPR050175">
    <property type="entry name" value="Complex_I_Subunit_2"/>
</dbReference>
<comment type="function">
    <text evidence="1">Core subunit of the mitochondrial membrane respiratory chain NADH dehydrogenase (Complex I) that is believed to belong to the minimal assembly required for catalysis. Complex I functions in the transfer of electrons from NADH to the respiratory chain. The immediate electron acceptor for the enzyme is believed to be ubiquinone.</text>
</comment>
<keyword evidence="13 18" id="KW-0520">NAD</keyword>
<evidence type="ECO:0000256" key="12">
    <source>
        <dbReference type="ARBA" id="ARBA00022989"/>
    </source>
</evidence>
<gene>
    <name evidence="20" type="primary">ND2</name>
</gene>
<evidence type="ECO:0000313" key="20">
    <source>
        <dbReference type="EMBL" id="BAJ24452.1"/>
    </source>
</evidence>
<evidence type="ECO:0000256" key="4">
    <source>
        <dbReference type="ARBA" id="ARBA00012944"/>
    </source>
</evidence>
<keyword evidence="12 18" id="KW-1133">Transmembrane helix</keyword>
<keyword evidence="10 18" id="KW-1278">Translocase</keyword>
<feature type="transmembrane region" description="Helical" evidence="18">
    <location>
        <begin position="144"/>
        <end position="161"/>
    </location>
</feature>
<evidence type="ECO:0000256" key="8">
    <source>
        <dbReference type="ARBA" id="ARBA00022692"/>
    </source>
</evidence>
<evidence type="ECO:0000256" key="3">
    <source>
        <dbReference type="ARBA" id="ARBA00007012"/>
    </source>
</evidence>
<evidence type="ECO:0000256" key="6">
    <source>
        <dbReference type="ARBA" id="ARBA00022448"/>
    </source>
</evidence>
<evidence type="ECO:0000256" key="1">
    <source>
        <dbReference type="ARBA" id="ARBA00003257"/>
    </source>
</evidence>
<evidence type="ECO:0000256" key="18">
    <source>
        <dbReference type="RuleBase" id="RU003403"/>
    </source>
</evidence>
<comment type="catalytic activity">
    <reaction evidence="17 18">
        <text>a ubiquinone + NADH + 5 H(+)(in) = a ubiquinol + NAD(+) + 4 H(+)(out)</text>
        <dbReference type="Rhea" id="RHEA:29091"/>
        <dbReference type="Rhea" id="RHEA-COMP:9565"/>
        <dbReference type="Rhea" id="RHEA-COMP:9566"/>
        <dbReference type="ChEBI" id="CHEBI:15378"/>
        <dbReference type="ChEBI" id="CHEBI:16389"/>
        <dbReference type="ChEBI" id="CHEBI:17976"/>
        <dbReference type="ChEBI" id="CHEBI:57540"/>
        <dbReference type="ChEBI" id="CHEBI:57945"/>
        <dbReference type="EC" id="7.1.1.2"/>
    </reaction>
</comment>
<dbReference type="PANTHER" id="PTHR46552">
    <property type="entry name" value="NADH-UBIQUINONE OXIDOREDUCTASE CHAIN 2"/>
    <property type="match status" value="1"/>
</dbReference>
<sequence>MNKSTKLLFSSTLVLSVMISISASSWLTAWMAMEINLMSFMPMMMTKNSLPSKEASLTYYVIQTMASMLLMMSIITKTVLILANLYDMMIISALMMKMGVFPFHFWLPKTMEGLSWNNCLLMMTIQKMIPMMLMSTLINNNMTTMMMLLMSVMVGSIGGMNQTSLRKMMAYSSVSNNGWMMLAMMISQTTWLLYFVLYSIMTFIITSTMKTYNNYHINQVSSMNESPGTKITLLMNMLSMSGLPPMMGFLPKLLVIQASIMKMQMTLLLMIMMMTMITIYFYLRVMFTSIMLTMNENKWSNKTKQKKNMTMMTSTMSIIGLTMMTILMGFN</sequence>
<proteinExistence type="inferred from homology"/>
<dbReference type="EMBL" id="AB477461">
    <property type="protein sequence ID" value="BAJ24452.1"/>
    <property type="molecule type" value="Genomic_DNA"/>
</dbReference>
<dbReference type="PRINTS" id="PR01436">
    <property type="entry name" value="NADHDHGNASE2"/>
</dbReference>
<dbReference type="InterPro" id="IPR003917">
    <property type="entry name" value="NADH_UbQ_OxRdtase_chain2"/>
</dbReference>
<geneLocation type="mitochondrion" evidence="20"/>
<keyword evidence="16 18" id="KW-0472">Membrane</keyword>
<keyword evidence="11 18" id="KW-0249">Electron transport</keyword>
<evidence type="ECO:0000256" key="5">
    <source>
        <dbReference type="ARBA" id="ARBA00021008"/>
    </source>
</evidence>
<feature type="transmembrane region" description="Helical" evidence="18">
    <location>
        <begin position="57"/>
        <end position="82"/>
    </location>
</feature>
<evidence type="ECO:0000259" key="19">
    <source>
        <dbReference type="Pfam" id="PF00361"/>
    </source>
</evidence>
<name>E2RUR8_9NEOP</name>
<feature type="transmembrane region" description="Helical" evidence="18">
    <location>
        <begin position="182"/>
        <end position="205"/>
    </location>
</feature>
<dbReference type="AlphaFoldDB" id="E2RUR8"/>
<evidence type="ECO:0000256" key="11">
    <source>
        <dbReference type="ARBA" id="ARBA00022982"/>
    </source>
</evidence>
<feature type="transmembrane region" description="Helical" evidence="18">
    <location>
        <begin position="12"/>
        <end position="37"/>
    </location>
</feature>
<dbReference type="GO" id="GO:0008137">
    <property type="term" value="F:NADH dehydrogenase (ubiquinone) activity"/>
    <property type="evidence" value="ECO:0007669"/>
    <property type="project" value="UniProtKB-EC"/>
</dbReference>
<organism evidence="20">
    <name type="scientific">Pulchriphyllium giganteum</name>
    <dbReference type="NCBI Taxonomy" id="591861"/>
    <lineage>
        <taxon>Eukaryota</taxon>
        <taxon>Metazoa</taxon>
        <taxon>Ecdysozoa</taxon>
        <taxon>Arthropoda</taxon>
        <taxon>Hexapoda</taxon>
        <taxon>Insecta</taxon>
        <taxon>Pterygota</taxon>
        <taxon>Neoptera</taxon>
        <taxon>Polyneoptera</taxon>
        <taxon>Phasmatodea</taxon>
        <taxon>Verophasmatodea</taxon>
        <taxon>Areolatae</taxon>
        <taxon>Phyllioidea</taxon>
        <taxon>Phylliidae</taxon>
        <taxon>Phylliinae</taxon>
        <taxon>Phylliini</taxon>
        <taxon>Pulchriphyllium</taxon>
    </lineage>
</organism>
<keyword evidence="9 18" id="KW-0999">Mitochondrion inner membrane</keyword>
<dbReference type="PANTHER" id="PTHR46552:SF1">
    <property type="entry name" value="NADH-UBIQUINONE OXIDOREDUCTASE CHAIN 2"/>
    <property type="match status" value="1"/>
</dbReference>
<comment type="function">
    <text evidence="18">Core subunit of the mitochondrial membrane respiratory chain NADH dehydrogenase (Complex I) which catalyzes electron transfer from NADH through the respiratory chain, using ubiquinone as an electron acceptor. Essential for the catalytic activity and assembly of complex I.</text>
</comment>
<keyword evidence="6" id="KW-0813">Transport</keyword>
<evidence type="ECO:0000256" key="7">
    <source>
        <dbReference type="ARBA" id="ARBA00022660"/>
    </source>
</evidence>
<dbReference type="Pfam" id="PF00361">
    <property type="entry name" value="Proton_antipo_M"/>
    <property type="match status" value="1"/>
</dbReference>
<evidence type="ECO:0000256" key="14">
    <source>
        <dbReference type="ARBA" id="ARBA00023075"/>
    </source>
</evidence>
<dbReference type="GO" id="GO:0005743">
    <property type="term" value="C:mitochondrial inner membrane"/>
    <property type="evidence" value="ECO:0007669"/>
    <property type="project" value="UniProtKB-SubCell"/>
</dbReference>
<evidence type="ECO:0000256" key="16">
    <source>
        <dbReference type="ARBA" id="ARBA00023136"/>
    </source>
</evidence>
<feature type="transmembrane region" description="Helical" evidence="18">
    <location>
        <begin position="267"/>
        <end position="291"/>
    </location>
</feature>
<keyword evidence="15 18" id="KW-0496">Mitochondrion</keyword>
<evidence type="ECO:0000256" key="10">
    <source>
        <dbReference type="ARBA" id="ARBA00022967"/>
    </source>
</evidence>
<evidence type="ECO:0000256" key="15">
    <source>
        <dbReference type="ARBA" id="ARBA00023128"/>
    </source>
</evidence>